<dbReference type="EMBL" id="SMGO01000003">
    <property type="protein sequence ID" value="TCK80648.1"/>
    <property type="molecule type" value="Genomic_DNA"/>
</dbReference>
<dbReference type="PANTHER" id="PTHR37291:SF1">
    <property type="entry name" value="TYPE IV METHYL-DIRECTED RESTRICTION ENZYME ECOKMCRB SUBUNIT"/>
    <property type="match status" value="1"/>
</dbReference>
<dbReference type="SUPFAM" id="SSF52540">
    <property type="entry name" value="P-loop containing nucleoside triphosphate hydrolases"/>
    <property type="match status" value="1"/>
</dbReference>
<dbReference type="InterPro" id="IPR003593">
    <property type="entry name" value="AAA+_ATPase"/>
</dbReference>
<organism evidence="2 3">
    <name type="scientific">Albibacterium bauzanense</name>
    <dbReference type="NCBI Taxonomy" id="653929"/>
    <lineage>
        <taxon>Bacteria</taxon>
        <taxon>Pseudomonadati</taxon>
        <taxon>Bacteroidota</taxon>
        <taxon>Sphingobacteriia</taxon>
        <taxon>Sphingobacteriales</taxon>
        <taxon>Sphingobacteriaceae</taxon>
        <taxon>Albibacterium</taxon>
    </lineage>
</organism>
<proteinExistence type="predicted"/>
<dbReference type="GO" id="GO:0005524">
    <property type="term" value="F:ATP binding"/>
    <property type="evidence" value="ECO:0007669"/>
    <property type="project" value="InterPro"/>
</dbReference>
<keyword evidence="3" id="KW-1185">Reference proteome</keyword>
<feature type="domain" description="AAA+ ATPase" evidence="1">
    <location>
        <begin position="393"/>
        <end position="689"/>
    </location>
</feature>
<dbReference type="GO" id="GO:0016887">
    <property type="term" value="F:ATP hydrolysis activity"/>
    <property type="evidence" value="ECO:0007669"/>
    <property type="project" value="InterPro"/>
</dbReference>
<dbReference type="RefSeq" id="WP_221410234.1">
    <property type="nucleotide sequence ID" value="NZ_SMGO01000003.1"/>
</dbReference>
<dbReference type="SMART" id="SM00382">
    <property type="entry name" value="AAA"/>
    <property type="match status" value="1"/>
</dbReference>
<gene>
    <name evidence="2" type="ORF">C8N28_2392</name>
</gene>
<accession>A0A4R1LNM7</accession>
<dbReference type="InterPro" id="IPR052934">
    <property type="entry name" value="Methyl-DNA_Rec/Restrict_Enz"/>
</dbReference>
<dbReference type="InterPro" id="IPR027417">
    <property type="entry name" value="P-loop_NTPase"/>
</dbReference>
<reference evidence="2 3" key="1">
    <citation type="submission" date="2019-03" db="EMBL/GenBank/DDBJ databases">
        <title>Genomic Encyclopedia of Archaeal and Bacterial Type Strains, Phase II (KMG-II): from individual species to whole genera.</title>
        <authorList>
            <person name="Goeker M."/>
        </authorList>
    </citation>
    <scope>NUCLEOTIDE SEQUENCE [LARGE SCALE GENOMIC DNA]</scope>
    <source>
        <strain evidence="2 3">DSM 22554</strain>
    </source>
</reference>
<dbReference type="Proteomes" id="UP000294616">
    <property type="component" value="Unassembled WGS sequence"/>
</dbReference>
<evidence type="ECO:0000259" key="1">
    <source>
        <dbReference type="SMART" id="SM00382"/>
    </source>
</evidence>
<name>A0A4R1LNM7_9SPHI</name>
<dbReference type="AlphaFoldDB" id="A0A4R1LNM7"/>
<evidence type="ECO:0000313" key="2">
    <source>
        <dbReference type="EMBL" id="TCK80648.1"/>
    </source>
</evidence>
<dbReference type="InterPro" id="IPR011704">
    <property type="entry name" value="ATPase_dyneun-rel_AAA"/>
</dbReference>
<sequence length="781" mass="90025">MSDTKYTWIQTHIDIVNYLSAMKDNQKELIELLKSVGIRGFNDKDETGKALELEEIDPFTFFCYIYKYGDAKRLEFLQEIAKKISASIPTDTDGVPSAQAQKVWLFPYKEERKNNEIERLWTFFKKAIADEITDEDFKDLLSINSIGLTKLTEALFYINPTKYLPINGPTKPYIENDLGINVKFKTYSEYKSILKHIKQKKSDPFYKISFDSRLLNKEKGGNKIWLYAPGEKASLWDEFYEKGIMGLGWDYLGDLNEYQSKREIADRLNELEKSTGSKMNSANANYDFKNTVSVGDVIIAKKGRSEYLGYGIVSSDYFYDDTRESYRKCRKVKWKKRGVWDGLDHKIVVKTLTDVTKYPDYIQFLKNLIGITEVKEPILSLGTDSQQTLMKPHPLNVIFYGPPGTGKTYTTLIRAAEIVTGYQVNDYKMALKIFNENIDDRIEFITFHQNYSYEDFIQGLRPDTENDNQLTFERKDGVFKRLADRALKNLNDSEKPIVSKKSFEEVWNQFIDPLIEGEVEEIEVKMKKVSFFITSISNKSIDFRKTSGATAHTLSIGTLKKMYDAESVLEIQGLSSYYAPLLEELLLRGKDTTGKKEQIQLKNYVIVIDEINRANISRVFGELITLIEPDKRSGGEIPLSSTLPSGDKFSVPSNLYIIGTMNTADKSIALLDIALRRRFEFESMYPKYEIPGHEIYDTDILLKINEQIIKSKGHDFQIGHAYFMGENKDLVSRINNKIIPLLLEYYMNDEKEVKSILTNAGLELVKDIWPLKIREKSDQSI</sequence>
<comment type="caution">
    <text evidence="2">The sequence shown here is derived from an EMBL/GenBank/DDBJ whole genome shotgun (WGS) entry which is preliminary data.</text>
</comment>
<protein>
    <submittedName>
        <fullName evidence="2">5-methylcytosine-specific restriction protein B</fullName>
    </submittedName>
</protein>
<dbReference type="Pfam" id="PF07728">
    <property type="entry name" value="AAA_5"/>
    <property type="match status" value="1"/>
</dbReference>
<evidence type="ECO:0000313" key="3">
    <source>
        <dbReference type="Proteomes" id="UP000294616"/>
    </source>
</evidence>
<dbReference type="PANTHER" id="PTHR37291">
    <property type="entry name" value="5-METHYLCYTOSINE-SPECIFIC RESTRICTION ENZYME B"/>
    <property type="match status" value="1"/>
</dbReference>
<dbReference type="Gene3D" id="3.40.50.300">
    <property type="entry name" value="P-loop containing nucleotide triphosphate hydrolases"/>
    <property type="match status" value="2"/>
</dbReference>